<gene>
    <name evidence="8" type="ORF">GJW-30_1_00089</name>
</gene>
<dbReference type="PANTHER" id="PTHR34001">
    <property type="entry name" value="BLL7405 PROTEIN"/>
    <property type="match status" value="1"/>
</dbReference>
<evidence type="ECO:0000256" key="4">
    <source>
        <dbReference type="ARBA" id="ARBA00023237"/>
    </source>
</evidence>
<sequence>MKKFFAAALFATTALTSAHAADLGRPVYKAPVVVEQYTTWNGFYIGGNAGYGWGRATAFDGGVNIGRVDVEGFTGGGQIGFNWHLAPNWVFGIEADVQGSNIGERETIAGLTARTDLDIWGTARGRLGYAAGPTLWYATGGFAWGRNTIGVDTPLLTLEQTKTHTGWTVGGGLEYAFAPNWSAKVEYLYVDLGRERYLETLIDGVSANLKFHTVRFGVNYRFGGAPIVASY</sequence>
<dbReference type="Pfam" id="PF13505">
    <property type="entry name" value="OMP_b-brl"/>
    <property type="match status" value="1"/>
</dbReference>
<proteinExistence type="inferred from homology"/>
<dbReference type="AlphaFoldDB" id="A0A0S3PNT6"/>
<feature type="domain" description="Outer membrane protein beta-barrel" evidence="7">
    <location>
        <begin position="9"/>
        <end position="222"/>
    </location>
</feature>
<protein>
    <recommendedName>
        <fullName evidence="7">Outer membrane protein beta-barrel domain-containing protein</fullName>
    </recommendedName>
</protein>
<evidence type="ECO:0000259" key="7">
    <source>
        <dbReference type="Pfam" id="PF13505"/>
    </source>
</evidence>
<dbReference type="PANTHER" id="PTHR34001:SF3">
    <property type="entry name" value="BLL7405 PROTEIN"/>
    <property type="match status" value="1"/>
</dbReference>
<keyword evidence="2 6" id="KW-0732">Signal</keyword>
<dbReference type="InterPro" id="IPR027385">
    <property type="entry name" value="Beta-barrel_OMP"/>
</dbReference>
<name>A0A0S3PNT6_9BRAD</name>
<feature type="chain" id="PRO_5006615524" description="Outer membrane protein beta-barrel domain-containing protein" evidence="6">
    <location>
        <begin position="21"/>
        <end position="231"/>
    </location>
</feature>
<evidence type="ECO:0000256" key="3">
    <source>
        <dbReference type="ARBA" id="ARBA00023136"/>
    </source>
</evidence>
<dbReference type="Proteomes" id="UP000236884">
    <property type="component" value="Chromosome"/>
</dbReference>
<evidence type="ECO:0000256" key="1">
    <source>
        <dbReference type="ARBA" id="ARBA00004442"/>
    </source>
</evidence>
<keyword evidence="3" id="KW-0472">Membrane</keyword>
<evidence type="ECO:0000313" key="9">
    <source>
        <dbReference type="Proteomes" id="UP000236884"/>
    </source>
</evidence>
<organism evidence="8 9">
    <name type="scientific">Variibacter gotjawalensis</name>
    <dbReference type="NCBI Taxonomy" id="1333996"/>
    <lineage>
        <taxon>Bacteria</taxon>
        <taxon>Pseudomonadati</taxon>
        <taxon>Pseudomonadota</taxon>
        <taxon>Alphaproteobacteria</taxon>
        <taxon>Hyphomicrobiales</taxon>
        <taxon>Nitrobacteraceae</taxon>
        <taxon>Variibacter</taxon>
    </lineage>
</organism>
<dbReference type="InterPro" id="IPR051692">
    <property type="entry name" value="OMP-like"/>
</dbReference>
<dbReference type="Gene3D" id="2.40.160.20">
    <property type="match status" value="1"/>
</dbReference>
<evidence type="ECO:0000256" key="6">
    <source>
        <dbReference type="SAM" id="SignalP"/>
    </source>
</evidence>
<feature type="signal peptide" evidence="6">
    <location>
        <begin position="1"/>
        <end position="20"/>
    </location>
</feature>
<dbReference type="EMBL" id="AP014946">
    <property type="protein sequence ID" value="BAT57583.1"/>
    <property type="molecule type" value="Genomic_DNA"/>
</dbReference>
<evidence type="ECO:0000256" key="2">
    <source>
        <dbReference type="ARBA" id="ARBA00022729"/>
    </source>
</evidence>
<comment type="similarity">
    <text evidence="5">Belongs to the Omp25/RopB family.</text>
</comment>
<keyword evidence="4" id="KW-0998">Cell outer membrane</keyword>
<keyword evidence="9" id="KW-1185">Reference proteome</keyword>
<evidence type="ECO:0000313" key="8">
    <source>
        <dbReference type="EMBL" id="BAT57583.1"/>
    </source>
</evidence>
<accession>A0A0S3PNT6</accession>
<reference evidence="8 9" key="1">
    <citation type="submission" date="2015-08" db="EMBL/GenBank/DDBJ databases">
        <title>Investigation of the bacterial diversity of lava forest soil.</title>
        <authorList>
            <person name="Lee J.S."/>
        </authorList>
    </citation>
    <scope>NUCLEOTIDE SEQUENCE [LARGE SCALE GENOMIC DNA]</scope>
    <source>
        <strain evidence="8 9">GJW-30</strain>
    </source>
</reference>
<comment type="subcellular location">
    <subcellularLocation>
        <location evidence="1">Cell outer membrane</location>
    </subcellularLocation>
</comment>
<dbReference type="OrthoDB" id="9815357at2"/>
<dbReference type="InterPro" id="IPR011250">
    <property type="entry name" value="OMP/PagP_B-barrel"/>
</dbReference>
<dbReference type="RefSeq" id="WP_096350420.1">
    <property type="nucleotide sequence ID" value="NZ_AP014946.1"/>
</dbReference>
<dbReference type="GO" id="GO:0009279">
    <property type="term" value="C:cell outer membrane"/>
    <property type="evidence" value="ECO:0007669"/>
    <property type="project" value="UniProtKB-SubCell"/>
</dbReference>
<dbReference type="SUPFAM" id="SSF56925">
    <property type="entry name" value="OMPA-like"/>
    <property type="match status" value="1"/>
</dbReference>
<dbReference type="KEGG" id="vgo:GJW-30_1_00089"/>
<evidence type="ECO:0000256" key="5">
    <source>
        <dbReference type="ARBA" id="ARBA00038306"/>
    </source>
</evidence>